<evidence type="ECO:0000313" key="12">
    <source>
        <dbReference type="EMBL" id="QJQ05388.1"/>
    </source>
</evidence>
<evidence type="ECO:0000256" key="5">
    <source>
        <dbReference type="ARBA" id="ARBA00022519"/>
    </source>
</evidence>
<keyword evidence="13" id="KW-1185">Reference proteome</keyword>
<comment type="subcellular location">
    <subcellularLocation>
        <location evidence="1">Cell inner membrane</location>
        <topology evidence="1">Single-pass membrane protein</topology>
    </subcellularLocation>
</comment>
<dbReference type="Gene3D" id="3.30.420.380">
    <property type="match status" value="1"/>
</dbReference>
<dbReference type="AlphaFoldDB" id="A0A6M4A380"/>
<evidence type="ECO:0000256" key="2">
    <source>
        <dbReference type="ARBA" id="ARBA00005318"/>
    </source>
</evidence>
<keyword evidence="6" id="KW-0812">Transmembrane</keyword>
<dbReference type="GO" id="GO:0015627">
    <property type="term" value="C:type II protein secretion system complex"/>
    <property type="evidence" value="ECO:0007669"/>
    <property type="project" value="InterPro"/>
</dbReference>
<keyword evidence="7" id="KW-0653">Protein transport</keyword>
<evidence type="ECO:0000256" key="6">
    <source>
        <dbReference type="ARBA" id="ARBA00022692"/>
    </source>
</evidence>
<dbReference type="InterPro" id="IPR024230">
    <property type="entry name" value="GspL_cyto_dom"/>
</dbReference>
<evidence type="ECO:0008006" key="14">
    <source>
        <dbReference type="Google" id="ProtNLM"/>
    </source>
</evidence>
<reference evidence="12 13" key="1">
    <citation type="journal article" date="2019" name="Int. J. Syst. Evol. Microbiol.">
        <title>Undibacterium piscinae sp. nov., isolated from Korean shiner intestine.</title>
        <authorList>
            <person name="Lee S.Y."/>
            <person name="Kang W."/>
            <person name="Kim P.S."/>
            <person name="Kim H.S."/>
            <person name="Sung H."/>
            <person name="Shin N.R."/>
            <person name="Whon T.W."/>
            <person name="Yun J.H."/>
            <person name="Lee J.Y."/>
            <person name="Lee J.Y."/>
            <person name="Jung M.J."/>
            <person name="Jeong Y.S."/>
            <person name="Tak E.J."/>
            <person name="Han J.E."/>
            <person name="Hyun D.W."/>
            <person name="Kang M.S."/>
            <person name="Lee K.E."/>
            <person name="Lee B.H."/>
            <person name="Bae J.W."/>
        </authorList>
    </citation>
    <scope>NUCLEOTIDE SEQUENCE [LARGE SCALE GENOMIC DNA]</scope>
    <source>
        <strain evidence="12 13">S11R28</strain>
    </source>
</reference>
<gene>
    <name evidence="12" type="ORF">EJG51_005485</name>
</gene>
<dbReference type="Pfam" id="PF05134">
    <property type="entry name" value="T2SSL"/>
    <property type="match status" value="1"/>
</dbReference>
<evidence type="ECO:0000259" key="10">
    <source>
        <dbReference type="Pfam" id="PF05134"/>
    </source>
</evidence>
<keyword evidence="4" id="KW-1003">Cell membrane</keyword>
<name>A0A6M4A380_9BURK</name>
<evidence type="ECO:0000256" key="4">
    <source>
        <dbReference type="ARBA" id="ARBA00022475"/>
    </source>
</evidence>
<protein>
    <recommendedName>
        <fullName evidence="14">General secretion pathway protein GspL</fullName>
    </recommendedName>
</protein>
<keyword evidence="9" id="KW-0472">Membrane</keyword>
<feature type="domain" description="GspL cytoplasmic actin-ATPase-like" evidence="10">
    <location>
        <begin position="34"/>
        <end position="126"/>
    </location>
</feature>
<comment type="similarity">
    <text evidence="2">Belongs to the GSP L family.</text>
</comment>
<dbReference type="InterPro" id="IPR025691">
    <property type="entry name" value="GspL_pp_dom"/>
</dbReference>
<dbReference type="EMBL" id="CP051152">
    <property type="protein sequence ID" value="QJQ05388.1"/>
    <property type="molecule type" value="Genomic_DNA"/>
</dbReference>
<evidence type="ECO:0000256" key="7">
    <source>
        <dbReference type="ARBA" id="ARBA00022927"/>
    </source>
</evidence>
<evidence type="ECO:0000256" key="9">
    <source>
        <dbReference type="ARBA" id="ARBA00023136"/>
    </source>
</evidence>
<dbReference type="PIRSF" id="PIRSF015761">
    <property type="entry name" value="Protein_L"/>
    <property type="match status" value="1"/>
</dbReference>
<feature type="domain" description="GspL periplasmic" evidence="11">
    <location>
        <begin position="270"/>
        <end position="342"/>
    </location>
</feature>
<dbReference type="SUPFAM" id="SSF53067">
    <property type="entry name" value="Actin-like ATPase domain"/>
    <property type="match status" value="1"/>
</dbReference>
<dbReference type="GO" id="GO:0015628">
    <property type="term" value="P:protein secretion by the type II secretion system"/>
    <property type="evidence" value="ECO:0007669"/>
    <property type="project" value="InterPro"/>
</dbReference>
<evidence type="ECO:0000256" key="1">
    <source>
        <dbReference type="ARBA" id="ARBA00004377"/>
    </source>
</evidence>
<dbReference type="GO" id="GO:0005886">
    <property type="term" value="C:plasma membrane"/>
    <property type="evidence" value="ECO:0007669"/>
    <property type="project" value="UniProtKB-SubCell"/>
</dbReference>
<organism evidence="12 13">
    <name type="scientific">Undibacterium piscinae</name>
    <dbReference type="NCBI Taxonomy" id="2495591"/>
    <lineage>
        <taxon>Bacteria</taxon>
        <taxon>Pseudomonadati</taxon>
        <taxon>Pseudomonadota</taxon>
        <taxon>Betaproteobacteria</taxon>
        <taxon>Burkholderiales</taxon>
        <taxon>Oxalobacteraceae</taxon>
        <taxon>Undibacterium</taxon>
    </lineage>
</organism>
<keyword evidence="3" id="KW-0813">Transport</keyword>
<dbReference type="Pfam" id="PF12693">
    <property type="entry name" value="GspL_C"/>
    <property type="match status" value="1"/>
</dbReference>
<accession>A0A6M4A380</accession>
<keyword evidence="8" id="KW-1133">Transmembrane helix</keyword>
<dbReference type="GO" id="GO:0009276">
    <property type="term" value="C:Gram-negative-bacterium-type cell wall"/>
    <property type="evidence" value="ECO:0007669"/>
    <property type="project" value="InterPro"/>
</dbReference>
<dbReference type="KEGG" id="upi:EJG51_005485"/>
<keyword evidence="5" id="KW-0997">Cell inner membrane</keyword>
<sequence length="428" mass="46182">MASTLYILLPSKNVARSVPHLAGFPRPFALITDEGEVLQQGCKALDELQTAAASARQVILLLAASDVSLLTVKIPPMSAAKLKAALPNLLEDQLLTDSSELILLSAPPAGGMCTIAAVDKSWMEVLHAQAQVLHPRKLMAYALSSSMRADADSMSVLVEAEAQVLELAFAKPAQPGAGLTFDLGLNDGEATELVQQILQTLNLFSTGMVVNVSLPVDQLALYQQTAESDADLAVRFHFHETNWSARIAGLNASSIDLMSSVSHANQSSFDWAKWRWPLGLAMAALTVNLAGLNLQWLSMKREAQALTESLTQTYKTTFPKENVIRDPVAQMQQKINLSRKSVGESTPDDFLVLSSQFGQVWDSVVVSKPNAPSIVTIEYREHSLFVKLKSAGLLPLDQFKAGLQSHSLMLVSSVDGLLQIRPGTGDGK</sequence>
<evidence type="ECO:0000313" key="13">
    <source>
        <dbReference type="Proteomes" id="UP000274350"/>
    </source>
</evidence>
<dbReference type="OrthoDB" id="8557903at2"/>
<evidence type="ECO:0000256" key="3">
    <source>
        <dbReference type="ARBA" id="ARBA00022448"/>
    </source>
</evidence>
<dbReference type="InterPro" id="IPR007812">
    <property type="entry name" value="T2SS_protein-GspL"/>
</dbReference>
<evidence type="ECO:0000256" key="8">
    <source>
        <dbReference type="ARBA" id="ARBA00022989"/>
    </source>
</evidence>
<dbReference type="InterPro" id="IPR043129">
    <property type="entry name" value="ATPase_NBD"/>
</dbReference>
<dbReference type="Proteomes" id="UP000274350">
    <property type="component" value="Chromosome"/>
</dbReference>
<evidence type="ECO:0000259" key="11">
    <source>
        <dbReference type="Pfam" id="PF12693"/>
    </source>
</evidence>
<proteinExistence type="inferred from homology"/>
<dbReference type="NCBIfam" id="TIGR01709">
    <property type="entry name" value="typeII_sec_gspL"/>
    <property type="match status" value="1"/>
</dbReference>